<dbReference type="Pfam" id="PF13378">
    <property type="entry name" value="MR_MLE_C"/>
    <property type="match status" value="1"/>
</dbReference>
<evidence type="ECO:0000259" key="3">
    <source>
        <dbReference type="SMART" id="SM00922"/>
    </source>
</evidence>
<dbReference type="EMBL" id="FNHQ01000049">
    <property type="protein sequence ID" value="SDN43560.1"/>
    <property type="molecule type" value="Genomic_DNA"/>
</dbReference>
<evidence type="ECO:0000256" key="2">
    <source>
        <dbReference type="ARBA" id="ARBA00023239"/>
    </source>
</evidence>
<dbReference type="InterPro" id="IPR013342">
    <property type="entry name" value="Mandelate_racemase_C"/>
</dbReference>
<dbReference type="SFLD" id="SFLDS00001">
    <property type="entry name" value="Enolase"/>
    <property type="match status" value="1"/>
</dbReference>
<dbReference type="CDD" id="cd03316">
    <property type="entry name" value="MR_like"/>
    <property type="match status" value="1"/>
</dbReference>
<accession>A0A1H0BD51</accession>
<dbReference type="SUPFAM" id="SSF51604">
    <property type="entry name" value="Enolase C-terminal domain-like"/>
    <property type="match status" value="1"/>
</dbReference>
<dbReference type="OrthoDB" id="9775391at2"/>
<evidence type="ECO:0000313" key="4">
    <source>
        <dbReference type="EMBL" id="SDN43560.1"/>
    </source>
</evidence>
<keyword evidence="2" id="KW-0456">Lyase</keyword>
<dbReference type="Pfam" id="PF02746">
    <property type="entry name" value="MR_MLE_N"/>
    <property type="match status" value="1"/>
</dbReference>
<dbReference type="SMART" id="SM00922">
    <property type="entry name" value="MR_MLE"/>
    <property type="match status" value="1"/>
</dbReference>
<keyword evidence="5" id="KW-1185">Reference proteome</keyword>
<dbReference type="SUPFAM" id="SSF54826">
    <property type="entry name" value="Enolase N-terminal domain-like"/>
    <property type="match status" value="1"/>
</dbReference>
<dbReference type="InterPro" id="IPR036849">
    <property type="entry name" value="Enolase-like_C_sf"/>
</dbReference>
<evidence type="ECO:0000256" key="1">
    <source>
        <dbReference type="ARBA" id="ARBA00022723"/>
    </source>
</evidence>
<dbReference type="SFLD" id="SFLDG00179">
    <property type="entry name" value="mandelate_racemase"/>
    <property type="match status" value="1"/>
</dbReference>
<gene>
    <name evidence="4" type="ORF">SAMN05660299_02715</name>
</gene>
<organism evidence="4 5">
    <name type="scientific">Megasphaera paucivorans</name>
    <dbReference type="NCBI Taxonomy" id="349095"/>
    <lineage>
        <taxon>Bacteria</taxon>
        <taxon>Bacillati</taxon>
        <taxon>Bacillota</taxon>
        <taxon>Negativicutes</taxon>
        <taxon>Veillonellales</taxon>
        <taxon>Veillonellaceae</taxon>
        <taxon>Megasphaera</taxon>
    </lineage>
</organism>
<dbReference type="AlphaFoldDB" id="A0A1H0BD51"/>
<dbReference type="PROSITE" id="PS00908">
    <property type="entry name" value="MR_MLE_1"/>
    <property type="match status" value="1"/>
</dbReference>
<dbReference type="Gene3D" id="3.20.20.120">
    <property type="entry name" value="Enolase-like C-terminal domain"/>
    <property type="match status" value="1"/>
</dbReference>
<keyword evidence="1" id="KW-0479">Metal-binding</keyword>
<dbReference type="InterPro" id="IPR034593">
    <property type="entry name" value="DgoD-like"/>
</dbReference>
<sequence length="409" mass="45664">MKITKADIFLLDAGAQKKSRRPVCCRVYTDEGIYGDGEAGIAYGIGATGAFGCLEDLSHMIIGQNPFEVEKIWESMFRDTFWGLNGGAIFYAAMSAIDIALMDIKGKALQVPIYELIGGRQNDKLRCYASQLQFGWTSMMGPYGSTEDYVKIVQHAMSEGYTAVKIDFVSFDKNARPTTLKETERFISPELYETVEERMKAIRKECGNIDLIVENHDRTNAISAIKIGELVDKYHCYAYEETTGPLNHRLHRQIRDKVSTPKAEGERVFTRWGYVPFFEEGTVQLVQADVCNCGGITETKKVCDMAHVYDCGVQIHVAGGPISTAASLQVETAIPNFSIHEHHFRSTQHDIAVLGKYDYQPINGFFECPDLPGLGQELSDYAIQTALKHVTVTDHVEAGINSTKTDMYK</sequence>
<proteinExistence type="predicted"/>
<dbReference type="InterPro" id="IPR018110">
    <property type="entry name" value="Mandel_Rmase/mucon_lact_enz_CS"/>
</dbReference>
<dbReference type="PANTHER" id="PTHR48080:SF2">
    <property type="entry name" value="D-GALACTONATE DEHYDRATASE"/>
    <property type="match status" value="1"/>
</dbReference>
<dbReference type="GO" id="GO:0046872">
    <property type="term" value="F:metal ion binding"/>
    <property type="evidence" value="ECO:0007669"/>
    <property type="project" value="UniProtKB-KW"/>
</dbReference>
<reference evidence="4 5" key="1">
    <citation type="submission" date="2016-10" db="EMBL/GenBank/DDBJ databases">
        <authorList>
            <person name="de Groot N.N."/>
        </authorList>
    </citation>
    <scope>NUCLEOTIDE SEQUENCE [LARGE SCALE GENOMIC DNA]</scope>
    <source>
        <strain evidence="4 5">DSM 16981</strain>
    </source>
</reference>
<dbReference type="InterPro" id="IPR029065">
    <property type="entry name" value="Enolase_C-like"/>
</dbReference>
<dbReference type="GO" id="GO:0009063">
    <property type="term" value="P:amino acid catabolic process"/>
    <property type="evidence" value="ECO:0007669"/>
    <property type="project" value="InterPro"/>
</dbReference>
<name>A0A1H0BD51_9FIRM</name>
<dbReference type="STRING" id="349095.SAMN05660299_02715"/>
<evidence type="ECO:0000313" key="5">
    <source>
        <dbReference type="Proteomes" id="UP000199309"/>
    </source>
</evidence>
<dbReference type="RefSeq" id="WP_091652991.1">
    <property type="nucleotide sequence ID" value="NZ_FNHQ01000049.1"/>
</dbReference>
<dbReference type="InterPro" id="IPR013341">
    <property type="entry name" value="Mandelate_racemase_N_dom"/>
</dbReference>
<dbReference type="Gene3D" id="3.30.390.10">
    <property type="entry name" value="Enolase-like, N-terminal domain"/>
    <property type="match status" value="1"/>
</dbReference>
<dbReference type="Proteomes" id="UP000199309">
    <property type="component" value="Unassembled WGS sequence"/>
</dbReference>
<protein>
    <submittedName>
        <fullName evidence="4">L-alanine-DL-glutamate epimerase</fullName>
    </submittedName>
</protein>
<dbReference type="GO" id="GO:0016829">
    <property type="term" value="F:lyase activity"/>
    <property type="evidence" value="ECO:0007669"/>
    <property type="project" value="UniProtKB-KW"/>
</dbReference>
<dbReference type="PANTHER" id="PTHR48080">
    <property type="entry name" value="D-GALACTONATE DEHYDRATASE-RELATED"/>
    <property type="match status" value="1"/>
</dbReference>
<dbReference type="InterPro" id="IPR029017">
    <property type="entry name" value="Enolase-like_N"/>
</dbReference>
<feature type="domain" description="Mandelate racemase/muconate lactonizing enzyme C-terminal" evidence="3">
    <location>
        <begin position="146"/>
        <end position="261"/>
    </location>
</feature>